<evidence type="ECO:0000256" key="3">
    <source>
        <dbReference type="ARBA" id="ARBA00022989"/>
    </source>
</evidence>
<dbReference type="Proteomes" id="UP000591131">
    <property type="component" value="Unassembled WGS sequence"/>
</dbReference>
<feature type="domain" description="Fatty acid desaturase" evidence="6">
    <location>
        <begin position="429"/>
        <end position="621"/>
    </location>
</feature>
<dbReference type="PANTHER" id="PTHR12308">
    <property type="entry name" value="ANOCTAMIN"/>
    <property type="match status" value="1"/>
</dbReference>
<evidence type="ECO:0000256" key="1">
    <source>
        <dbReference type="ARBA" id="ARBA00004141"/>
    </source>
</evidence>
<dbReference type="PANTHER" id="PTHR12308:SF73">
    <property type="entry name" value="ANOCTAMIN"/>
    <property type="match status" value="1"/>
</dbReference>
<accession>A0A7J6MT09</accession>
<dbReference type="InterPro" id="IPR005804">
    <property type="entry name" value="FA_desaturase_dom"/>
</dbReference>
<evidence type="ECO:0000256" key="5">
    <source>
        <dbReference type="SAM" id="Phobius"/>
    </source>
</evidence>
<organism evidence="9 10">
    <name type="scientific">Perkinsus chesapeaki</name>
    <name type="common">Clam parasite</name>
    <name type="synonym">Perkinsus andrewsi</name>
    <dbReference type="NCBI Taxonomy" id="330153"/>
    <lineage>
        <taxon>Eukaryota</taxon>
        <taxon>Sar</taxon>
        <taxon>Alveolata</taxon>
        <taxon>Perkinsozoa</taxon>
        <taxon>Perkinsea</taxon>
        <taxon>Perkinsida</taxon>
        <taxon>Perkinsidae</taxon>
        <taxon>Perkinsus</taxon>
    </lineage>
</organism>
<name>A0A7J6MT09_PERCH</name>
<dbReference type="InterPro" id="IPR001763">
    <property type="entry name" value="Rhodanese-like_dom"/>
</dbReference>
<keyword evidence="4 5" id="KW-0472">Membrane</keyword>
<keyword evidence="3 5" id="KW-1133">Transmembrane helix</keyword>
<reference evidence="9 10" key="1">
    <citation type="submission" date="2020-04" db="EMBL/GenBank/DDBJ databases">
        <title>Perkinsus chesapeaki whole genome sequence.</title>
        <authorList>
            <person name="Bogema D.R."/>
        </authorList>
    </citation>
    <scope>NUCLEOTIDE SEQUENCE [LARGE SCALE GENOMIC DNA]</scope>
    <source>
        <strain evidence="9">ATCC PRA-425</strain>
    </source>
</reference>
<gene>
    <name evidence="9" type="ORF">FOL47_009750</name>
</gene>
<dbReference type="EMBL" id="JAAPAO010000070">
    <property type="protein sequence ID" value="KAF4674071.1"/>
    <property type="molecule type" value="Genomic_DNA"/>
</dbReference>
<evidence type="ECO:0000259" key="8">
    <source>
        <dbReference type="Pfam" id="PF04547"/>
    </source>
</evidence>
<evidence type="ECO:0000259" key="7">
    <source>
        <dbReference type="Pfam" id="PF00581"/>
    </source>
</evidence>
<feature type="domain" description="Rhodanese" evidence="7">
    <location>
        <begin position="723"/>
        <end position="816"/>
    </location>
</feature>
<evidence type="ECO:0000256" key="2">
    <source>
        <dbReference type="ARBA" id="ARBA00022692"/>
    </source>
</evidence>
<comment type="subcellular location">
    <subcellularLocation>
        <location evidence="1">Membrane</location>
        <topology evidence="1">Multi-pass membrane protein</topology>
    </subcellularLocation>
</comment>
<dbReference type="Gene3D" id="3.40.250.10">
    <property type="entry name" value="Rhodanese-like domain"/>
    <property type="match status" value="1"/>
</dbReference>
<feature type="transmembrane region" description="Helical" evidence="5">
    <location>
        <begin position="335"/>
        <end position="356"/>
    </location>
</feature>
<dbReference type="AlphaFoldDB" id="A0A7J6MT09"/>
<comment type="caution">
    <text evidence="9">The sequence shown here is derived from an EMBL/GenBank/DDBJ whole genome shotgun (WGS) entry which is preliminary data.</text>
</comment>
<keyword evidence="2 5" id="KW-0812">Transmembrane</keyword>
<dbReference type="InterPro" id="IPR036873">
    <property type="entry name" value="Rhodanese-like_dom_sf"/>
</dbReference>
<evidence type="ECO:0000259" key="6">
    <source>
        <dbReference type="Pfam" id="PF00487"/>
    </source>
</evidence>
<keyword evidence="10" id="KW-1185">Reference proteome</keyword>
<dbReference type="Pfam" id="PF00581">
    <property type="entry name" value="Rhodanese"/>
    <property type="match status" value="1"/>
</dbReference>
<dbReference type="GO" id="GO:0016020">
    <property type="term" value="C:membrane"/>
    <property type="evidence" value="ECO:0007669"/>
    <property type="project" value="UniProtKB-SubCell"/>
</dbReference>
<dbReference type="GO" id="GO:0006629">
    <property type="term" value="P:lipid metabolic process"/>
    <property type="evidence" value="ECO:0007669"/>
    <property type="project" value="InterPro"/>
</dbReference>
<dbReference type="GO" id="GO:0005254">
    <property type="term" value="F:chloride channel activity"/>
    <property type="evidence" value="ECO:0007669"/>
    <property type="project" value="TreeGrafter"/>
</dbReference>
<dbReference type="SUPFAM" id="SSF52821">
    <property type="entry name" value="Rhodanese/Cell cycle control phosphatase"/>
    <property type="match status" value="1"/>
</dbReference>
<evidence type="ECO:0000313" key="9">
    <source>
        <dbReference type="EMBL" id="KAF4674071.1"/>
    </source>
</evidence>
<dbReference type="OrthoDB" id="423815at2759"/>
<protein>
    <submittedName>
        <fullName evidence="9">Uncharacterized protein</fullName>
    </submittedName>
</protein>
<dbReference type="InterPro" id="IPR007632">
    <property type="entry name" value="Anoctamin"/>
</dbReference>
<dbReference type="Pfam" id="PF04547">
    <property type="entry name" value="Anoctamin"/>
    <property type="match status" value="1"/>
</dbReference>
<dbReference type="Pfam" id="PF00487">
    <property type="entry name" value="FA_desaturase"/>
    <property type="match status" value="1"/>
</dbReference>
<sequence>MDSIYALTITIWATVFLEAWKRREAWYTLRWGQRVEAAAREPYRPSFKGMQRRSPVDYDDNDIYFDNKTLKNAALLQLEILAFIDIEAEYFSVSWYNDNTDWVNRQMEIILDISKATGRYISQPRLQMTVFSYIGTCMARHLNDWENYKTKRAFNNNLIYKTFIFEFINRFNVYFYIAFVKASIEGCIERVELPGRGGGGSQLITVNAGSTHRNCLHELSSQLQTILLIEIAKNIIELAKPMILHKLSTMKREHYYRKNSTTRSVGDPEGQQEDYISCCIRMDTVTGQATIPLLVQDALDKPTYGSTDIDGNVSCSNNVIIIRIFDNGGDNYSNLFYFVILSISIITFKLVIAILVPDVPQAVKVAQEHNRFIAQRVFIFDGDVPRAPRKVDEVEYTISKDVTMAYRDPSDFGCSIAKLTANHKRINKVFYNDNLNRIFQCILSLTYGHPVSTFVPGHNLSHHRYTQLRMDPMRTSKLRYTWNFLNGLLFQPTVAGDVFKADIRYILVQRDNGRQYYVNAVREASTVICVSLALAILDWRRFLIYFYIPHFFAQWAIVGMNMLQHDGCDVVDYHDQKHNYNGSRNFVGYWLNYLTFNNGYHSIHHLYPKMHWSRLPCEHDKQIKPHIHPQLDQSSMGTYIFEAFIYPGIRLRYDGKPVDIDCTKPDDPDEDWVVQYYPKGKSFDDYNVTKMDVLKAALRVLPFKVFCPTYSPAPQASPMIKMPIVLWDTRTKEEFDKSHIAGFNNVNTSEEAQMFMEQHDMIDQRLQHEKLLIVAMTDGNEEGTTTLPNPIQYAAHQVKSVNRIYLSRGGYKEFEKLFPMLCIGDEWAGDSKPYAYGIYPIWCGDGAITGTILDGSNKALLKAMKVTWMLDLTPNGIKDASVMYDLHMPSIDLNMAAEFINLHLGKIGMVCGGDDSDRLMIVLAADMQSRGSTVQAAVARMMTRLEGIWSGPTTGQWQKLEDFYERVVVSQRRSRSSSFSPLTLERRNSMEEMIMMLLPQVQFSPPSDDVKLIVEPTKVSNIKEIVDKAGPRLTVEDAAAILKDWQQLDIHNFEKLVDVLKPRTTPEASQRYVLAALSLFVQKEYEAGRNIVISDHIRAVLRVLAGYWFEESPSEFEQGHVQVPLHSDQIPATVTDCIRPAVIILGALPEEE</sequence>
<dbReference type="InterPro" id="IPR049452">
    <property type="entry name" value="Anoctamin_TM"/>
</dbReference>
<evidence type="ECO:0000256" key="4">
    <source>
        <dbReference type="ARBA" id="ARBA00023136"/>
    </source>
</evidence>
<feature type="domain" description="Anoctamin transmembrane" evidence="8">
    <location>
        <begin position="3"/>
        <end position="266"/>
    </location>
</feature>
<proteinExistence type="predicted"/>
<evidence type="ECO:0000313" key="10">
    <source>
        <dbReference type="Proteomes" id="UP000591131"/>
    </source>
</evidence>